<dbReference type="STRING" id="764298.STRMA_0030"/>
<name>G5JXY5_9STRE</name>
<gene>
    <name evidence="2" type="ORF">STRMA_0030</name>
</gene>
<comment type="caution">
    <text evidence="2">The sequence shown here is derived from an EMBL/GenBank/DDBJ whole genome shotgun (WGS) entry which is preliminary data.</text>
</comment>
<dbReference type="EMBL" id="AEUW02000001">
    <property type="protein sequence ID" value="EHJ52603.1"/>
    <property type="molecule type" value="Genomic_DNA"/>
</dbReference>
<evidence type="ECO:0000256" key="1">
    <source>
        <dbReference type="SAM" id="Coils"/>
    </source>
</evidence>
<keyword evidence="1" id="KW-0175">Coiled coil</keyword>
<feature type="coiled-coil region" evidence="1">
    <location>
        <begin position="37"/>
        <end position="64"/>
    </location>
</feature>
<proteinExistence type="predicted"/>
<dbReference type="AlphaFoldDB" id="G5JXY5"/>
<protein>
    <submittedName>
        <fullName evidence="2">Uncharacterized protein</fullName>
    </submittedName>
</protein>
<sequence>MKIKTFIFSGIAGASLFCLYKNREKLKTSYKADKKHLKQAKADIENIKGNLDFLQSQEKTLRQLGQDLAYKLRVFQADSQAHLSEIQHIADKYKTN</sequence>
<dbReference type="RefSeq" id="WP_003080825.1">
    <property type="nucleotide sequence ID" value="NZ_AEUW02000001.1"/>
</dbReference>
<evidence type="ECO:0000313" key="2">
    <source>
        <dbReference type="EMBL" id="EHJ52603.1"/>
    </source>
</evidence>
<dbReference type="OrthoDB" id="2235857at2"/>
<evidence type="ECO:0000313" key="3">
    <source>
        <dbReference type="Proteomes" id="UP000003573"/>
    </source>
</evidence>
<organism evidence="2 3">
    <name type="scientific">Streptococcus macacae NCTC 11558</name>
    <dbReference type="NCBI Taxonomy" id="764298"/>
    <lineage>
        <taxon>Bacteria</taxon>
        <taxon>Bacillati</taxon>
        <taxon>Bacillota</taxon>
        <taxon>Bacilli</taxon>
        <taxon>Lactobacillales</taxon>
        <taxon>Streptococcaceae</taxon>
        <taxon>Streptococcus</taxon>
    </lineage>
</organism>
<dbReference type="Proteomes" id="UP000003573">
    <property type="component" value="Unassembled WGS sequence"/>
</dbReference>
<accession>G5JXY5</accession>
<keyword evidence="3" id="KW-1185">Reference proteome</keyword>
<reference evidence="2 3" key="1">
    <citation type="journal article" date="2014" name="Int. J. Syst. Evol. Microbiol.">
        <title>Phylogenomics and the dynamic genome evolution of the genus Streptococcus.</title>
        <authorList>
            <consortium name="The Broad Institute Genome Sequencing Platform"/>
            <person name="Richards V.P."/>
            <person name="Palmer S.R."/>
            <person name="Pavinski Bitar P.D."/>
            <person name="Qin X."/>
            <person name="Weinstock G.M."/>
            <person name="Highlander S.K."/>
            <person name="Town C.D."/>
            <person name="Burne R.A."/>
            <person name="Stanhope M.J."/>
        </authorList>
    </citation>
    <scope>NUCLEOTIDE SEQUENCE [LARGE SCALE GENOMIC DNA]</scope>
    <source>
        <strain evidence="2 3">NCTC 11558</strain>
    </source>
</reference>